<dbReference type="InterPro" id="IPR001810">
    <property type="entry name" value="F-box_dom"/>
</dbReference>
<dbReference type="EMBL" id="JAUEPS010000004">
    <property type="protein sequence ID" value="KAK0466107.1"/>
    <property type="molecule type" value="Genomic_DNA"/>
</dbReference>
<evidence type="ECO:0000256" key="1">
    <source>
        <dbReference type="SAM" id="MobiDB-lite"/>
    </source>
</evidence>
<proteinExistence type="predicted"/>
<keyword evidence="4" id="KW-1185">Reference proteome</keyword>
<accession>A0AA39TPK2</accession>
<dbReference type="AlphaFoldDB" id="A0AA39TPK2"/>
<feature type="domain" description="F-box" evidence="2">
    <location>
        <begin position="52"/>
        <end position="101"/>
    </location>
</feature>
<protein>
    <recommendedName>
        <fullName evidence="2">F-box domain-containing protein</fullName>
    </recommendedName>
</protein>
<dbReference type="PROSITE" id="PS50181">
    <property type="entry name" value="FBOX"/>
    <property type="match status" value="1"/>
</dbReference>
<organism evidence="3 4">
    <name type="scientific">Armillaria tabescens</name>
    <name type="common">Ringless honey mushroom</name>
    <name type="synonym">Agaricus tabescens</name>
    <dbReference type="NCBI Taxonomy" id="1929756"/>
    <lineage>
        <taxon>Eukaryota</taxon>
        <taxon>Fungi</taxon>
        <taxon>Dikarya</taxon>
        <taxon>Basidiomycota</taxon>
        <taxon>Agaricomycotina</taxon>
        <taxon>Agaricomycetes</taxon>
        <taxon>Agaricomycetidae</taxon>
        <taxon>Agaricales</taxon>
        <taxon>Marasmiineae</taxon>
        <taxon>Physalacriaceae</taxon>
        <taxon>Desarmillaria</taxon>
    </lineage>
</organism>
<comment type="caution">
    <text evidence="3">The sequence shown here is derived from an EMBL/GenBank/DDBJ whole genome shotgun (WGS) entry which is preliminary data.</text>
</comment>
<feature type="compositionally biased region" description="Polar residues" evidence="1">
    <location>
        <begin position="1"/>
        <end position="17"/>
    </location>
</feature>
<dbReference type="RefSeq" id="XP_060336934.1">
    <property type="nucleotide sequence ID" value="XM_060483551.1"/>
</dbReference>
<dbReference type="Gene3D" id="1.20.1280.50">
    <property type="match status" value="1"/>
</dbReference>
<dbReference type="SUPFAM" id="SSF81383">
    <property type="entry name" value="F-box domain"/>
    <property type="match status" value="1"/>
</dbReference>
<dbReference type="SMART" id="SM00256">
    <property type="entry name" value="FBOX"/>
    <property type="match status" value="1"/>
</dbReference>
<dbReference type="Proteomes" id="UP001175211">
    <property type="component" value="Unassembled WGS sequence"/>
</dbReference>
<reference evidence="3" key="1">
    <citation type="submission" date="2023-06" db="EMBL/GenBank/DDBJ databases">
        <authorList>
            <consortium name="Lawrence Berkeley National Laboratory"/>
            <person name="Ahrendt S."/>
            <person name="Sahu N."/>
            <person name="Indic B."/>
            <person name="Wong-Bajracharya J."/>
            <person name="Merenyi Z."/>
            <person name="Ke H.-M."/>
            <person name="Monk M."/>
            <person name="Kocsube S."/>
            <person name="Drula E."/>
            <person name="Lipzen A."/>
            <person name="Balint B."/>
            <person name="Henrissat B."/>
            <person name="Andreopoulos B."/>
            <person name="Martin F.M."/>
            <person name="Harder C.B."/>
            <person name="Rigling D."/>
            <person name="Ford K.L."/>
            <person name="Foster G.D."/>
            <person name="Pangilinan J."/>
            <person name="Papanicolaou A."/>
            <person name="Barry K."/>
            <person name="LaButti K."/>
            <person name="Viragh M."/>
            <person name="Koriabine M."/>
            <person name="Yan M."/>
            <person name="Riley R."/>
            <person name="Champramary S."/>
            <person name="Plett K.L."/>
            <person name="Tsai I.J."/>
            <person name="Slot J."/>
            <person name="Sipos G."/>
            <person name="Plett J."/>
            <person name="Nagy L.G."/>
            <person name="Grigoriev I.V."/>
        </authorList>
    </citation>
    <scope>NUCLEOTIDE SEQUENCE</scope>
    <source>
        <strain evidence="3">CCBAS 213</strain>
    </source>
</reference>
<dbReference type="GeneID" id="85367099"/>
<evidence type="ECO:0000313" key="3">
    <source>
        <dbReference type="EMBL" id="KAK0466107.1"/>
    </source>
</evidence>
<sequence length="417" mass="48099">MSTLPTEKNSEIDSSSPPAHKKVKMTSSNGHEVVYRQTSTCRVVNLKRRAKLSMLPTLPLDILFEIFGHLNPLDLLHLTRTTKEFRRVLTHRSSTTVWKSSLANVPGLPPCPEDMSHPAWSSLVFDHFCHECFASNIRNIDWCIRVRLCSKCAKTCLLSESGFDESNKSDKIILRSVPFHSWPGRHPKEKFCFVKEKDGFVKAFNACQGKDSRKEFLAKRKAGIKARKDHAKKCAQWADSVSESRSKELEDIRKQRSQAIESRLTSLGHGQEIAYLKDLEKTGSLSERRGLILFSDQWEVKQSKPLTDKNWNFIEGTMLEYMQDVKTHRLKKERNELLSARRSLIADEWRSCRSPSNEFQPSLLDVWLWKEMKYFIDLPPSVTVTTEMVRDAMTSRLPAFITSWRDERLLEMSCTMG</sequence>
<dbReference type="InterPro" id="IPR036047">
    <property type="entry name" value="F-box-like_dom_sf"/>
</dbReference>
<feature type="region of interest" description="Disordered" evidence="1">
    <location>
        <begin position="1"/>
        <end position="29"/>
    </location>
</feature>
<dbReference type="Pfam" id="PF00646">
    <property type="entry name" value="F-box"/>
    <property type="match status" value="1"/>
</dbReference>
<evidence type="ECO:0000259" key="2">
    <source>
        <dbReference type="PROSITE" id="PS50181"/>
    </source>
</evidence>
<evidence type="ECO:0000313" key="4">
    <source>
        <dbReference type="Proteomes" id="UP001175211"/>
    </source>
</evidence>
<name>A0AA39TPK2_ARMTA</name>
<gene>
    <name evidence="3" type="ORF">EV420DRAFT_809921</name>
</gene>
<dbReference type="CDD" id="cd09917">
    <property type="entry name" value="F-box_SF"/>
    <property type="match status" value="1"/>
</dbReference>